<dbReference type="PANTHER" id="PTHR21340:SF0">
    <property type="entry name" value="BIS(5'-NUCLEOSYL)-TETRAPHOSPHATASE [ASYMMETRICAL]"/>
    <property type="match status" value="1"/>
</dbReference>
<dbReference type="PROSITE" id="PS00893">
    <property type="entry name" value="NUDIX_BOX"/>
    <property type="match status" value="1"/>
</dbReference>
<protein>
    <submittedName>
        <fullName evidence="3">Nudix domain-containing protein</fullName>
    </submittedName>
</protein>
<keyword evidence="4" id="KW-1185">Reference proteome</keyword>
<proteinExistence type="predicted"/>
<evidence type="ECO:0000313" key="3">
    <source>
        <dbReference type="EMBL" id="KAF6818275.1"/>
    </source>
</evidence>
<dbReference type="GO" id="GO:0006167">
    <property type="term" value="P:AMP biosynthetic process"/>
    <property type="evidence" value="ECO:0007669"/>
    <property type="project" value="TreeGrafter"/>
</dbReference>
<dbReference type="Pfam" id="PF00293">
    <property type="entry name" value="NUDIX"/>
    <property type="match status" value="1"/>
</dbReference>
<dbReference type="InterPro" id="IPR000086">
    <property type="entry name" value="NUDIX_hydrolase_dom"/>
</dbReference>
<dbReference type="InterPro" id="IPR020084">
    <property type="entry name" value="NUDIX_hydrolase_CS"/>
</dbReference>
<dbReference type="InterPro" id="IPR051325">
    <property type="entry name" value="Nudix_hydrolase_domain"/>
</dbReference>
<organism evidence="3 4">
    <name type="scientific">Colletotrichum sojae</name>
    <dbReference type="NCBI Taxonomy" id="2175907"/>
    <lineage>
        <taxon>Eukaryota</taxon>
        <taxon>Fungi</taxon>
        <taxon>Dikarya</taxon>
        <taxon>Ascomycota</taxon>
        <taxon>Pezizomycotina</taxon>
        <taxon>Sordariomycetes</taxon>
        <taxon>Hypocreomycetidae</taxon>
        <taxon>Glomerellales</taxon>
        <taxon>Glomerellaceae</taxon>
        <taxon>Colletotrichum</taxon>
        <taxon>Colletotrichum orchidearum species complex</taxon>
    </lineage>
</organism>
<evidence type="ECO:0000259" key="2">
    <source>
        <dbReference type="PROSITE" id="PS51462"/>
    </source>
</evidence>
<dbReference type="GO" id="GO:0004081">
    <property type="term" value="F:bis(5'-nucleosyl)-tetraphosphatase (asymmetrical) activity"/>
    <property type="evidence" value="ECO:0007669"/>
    <property type="project" value="TreeGrafter"/>
</dbReference>
<dbReference type="CDD" id="cd02883">
    <property type="entry name" value="NUDIX_Hydrolase"/>
    <property type="match status" value="1"/>
</dbReference>
<reference evidence="3 4" key="1">
    <citation type="journal article" date="2020" name="Phytopathology">
        <title>Genome Sequence Resources of Colletotrichum truncatum, C. plurivorum, C. musicola, and C. sojae: Four Species Pathogenic to Soybean (Glycine max).</title>
        <authorList>
            <person name="Rogerio F."/>
            <person name="Boufleur T.R."/>
            <person name="Ciampi-Guillardi M."/>
            <person name="Sukno S.A."/>
            <person name="Thon M.R."/>
            <person name="Massola Junior N.S."/>
            <person name="Baroncelli R."/>
        </authorList>
    </citation>
    <scope>NUCLEOTIDE SEQUENCE [LARGE SCALE GENOMIC DNA]</scope>
    <source>
        <strain evidence="3 4">LFN0009</strain>
    </source>
</reference>
<dbReference type="InterPro" id="IPR015797">
    <property type="entry name" value="NUDIX_hydrolase-like_dom_sf"/>
</dbReference>
<dbReference type="AlphaFoldDB" id="A0A8H6JSA9"/>
<accession>A0A8H6JSA9</accession>
<evidence type="ECO:0000313" key="4">
    <source>
        <dbReference type="Proteomes" id="UP000652219"/>
    </source>
</evidence>
<dbReference type="GO" id="GO:0006754">
    <property type="term" value="P:ATP biosynthetic process"/>
    <property type="evidence" value="ECO:0007669"/>
    <property type="project" value="TreeGrafter"/>
</dbReference>
<dbReference type="Gene3D" id="3.90.79.10">
    <property type="entry name" value="Nucleoside Triphosphate Pyrophosphohydrolase"/>
    <property type="match status" value="1"/>
</dbReference>
<dbReference type="Proteomes" id="UP000652219">
    <property type="component" value="Unassembled WGS sequence"/>
</dbReference>
<evidence type="ECO:0000256" key="1">
    <source>
        <dbReference type="ARBA" id="ARBA00022801"/>
    </source>
</evidence>
<feature type="domain" description="Nudix hydrolase" evidence="2">
    <location>
        <begin position="28"/>
        <end position="189"/>
    </location>
</feature>
<gene>
    <name evidence="3" type="ORF">CSOJ01_01916</name>
</gene>
<sequence>MAPSALPDEPQMYATTVSEMARDRRFYPSHKFVTSCGTVTVDLDAQRVLLVYNKRHRIHQLPKGRKNIGEDLLAAALRETREETGVAVSPVALRIRTRATPADAPSDAAPDIAEETDSTEPVAVCHYPDPASGAMKMVFYFVAEGSCGDAPDGWTGEDKVKFEVVWVDAADAADKLAFKEDGMVVTKALEDLRVSGYDI</sequence>
<dbReference type="PANTHER" id="PTHR21340">
    <property type="entry name" value="DIADENOSINE 5,5-P1,P4-TETRAPHOSPHATE PYROPHOSPHOHYDROLASE MUTT"/>
    <property type="match status" value="1"/>
</dbReference>
<name>A0A8H6JSA9_9PEZI</name>
<dbReference type="EMBL" id="WIGN01000016">
    <property type="protein sequence ID" value="KAF6818275.1"/>
    <property type="molecule type" value="Genomic_DNA"/>
</dbReference>
<keyword evidence="1" id="KW-0378">Hydrolase</keyword>
<dbReference type="SUPFAM" id="SSF55811">
    <property type="entry name" value="Nudix"/>
    <property type="match status" value="1"/>
</dbReference>
<dbReference type="PROSITE" id="PS51462">
    <property type="entry name" value="NUDIX"/>
    <property type="match status" value="1"/>
</dbReference>
<comment type="caution">
    <text evidence="3">The sequence shown here is derived from an EMBL/GenBank/DDBJ whole genome shotgun (WGS) entry which is preliminary data.</text>
</comment>